<keyword evidence="2" id="KW-1185">Reference proteome</keyword>
<dbReference type="EMBL" id="CAJVQC010089594">
    <property type="protein sequence ID" value="CAG8824861.1"/>
    <property type="molecule type" value="Genomic_DNA"/>
</dbReference>
<comment type="caution">
    <text evidence="1">The sequence shown here is derived from an EMBL/GenBank/DDBJ whole genome shotgun (WGS) entry which is preliminary data.</text>
</comment>
<gene>
    <name evidence="1" type="ORF">RPERSI_LOCUS26349</name>
</gene>
<reference evidence="1" key="1">
    <citation type="submission" date="2021-06" db="EMBL/GenBank/DDBJ databases">
        <authorList>
            <person name="Kallberg Y."/>
            <person name="Tangrot J."/>
            <person name="Rosling A."/>
        </authorList>
    </citation>
    <scope>NUCLEOTIDE SEQUENCE</scope>
    <source>
        <strain evidence="1">MA461A</strain>
    </source>
</reference>
<name>A0ACA9S383_9GLOM</name>
<feature type="non-terminal residue" evidence="1">
    <location>
        <position position="1"/>
    </location>
</feature>
<protein>
    <submittedName>
        <fullName evidence="1">26978_t:CDS:1</fullName>
    </submittedName>
</protein>
<proteinExistence type="predicted"/>
<evidence type="ECO:0000313" key="1">
    <source>
        <dbReference type="EMBL" id="CAG8824861.1"/>
    </source>
</evidence>
<organism evidence="1 2">
    <name type="scientific">Racocetra persica</name>
    <dbReference type="NCBI Taxonomy" id="160502"/>
    <lineage>
        <taxon>Eukaryota</taxon>
        <taxon>Fungi</taxon>
        <taxon>Fungi incertae sedis</taxon>
        <taxon>Mucoromycota</taxon>
        <taxon>Glomeromycotina</taxon>
        <taxon>Glomeromycetes</taxon>
        <taxon>Diversisporales</taxon>
        <taxon>Gigasporaceae</taxon>
        <taxon>Racocetra</taxon>
    </lineage>
</organism>
<sequence length="69" mass="8043">TGHAIDISIWKDVLIRYISSQSSFCCVYHYNRKDIDSHRKEARSMSNAREIFQVGNCYEEGNLFAELII</sequence>
<accession>A0ACA9S383</accession>
<evidence type="ECO:0000313" key="2">
    <source>
        <dbReference type="Proteomes" id="UP000789920"/>
    </source>
</evidence>
<dbReference type="Proteomes" id="UP000789920">
    <property type="component" value="Unassembled WGS sequence"/>
</dbReference>